<sequence>MENSNNRAIGSKGEEIAAKFLEKQGYKIIDRNYRCRFGEIDIIGMDSDYLTFIEVKYRRNINTGYPIEAVGYYKQKRIIKTAMYYTKVKRLYNADIRFDVVEIVNNKIRVVKDAFKCN</sequence>
<dbReference type="Proteomes" id="UP001374599">
    <property type="component" value="Unassembled WGS sequence"/>
</dbReference>
<evidence type="ECO:0000313" key="2">
    <source>
        <dbReference type="Proteomes" id="UP001374599"/>
    </source>
</evidence>
<gene>
    <name evidence="1" type="ORF">AN2V17_39940</name>
</gene>
<accession>A0ACB5UPP4</accession>
<keyword evidence="2" id="KW-1185">Reference proteome</keyword>
<proteinExistence type="predicted"/>
<evidence type="ECO:0000313" key="1">
    <source>
        <dbReference type="EMBL" id="GMQ64756.1"/>
    </source>
</evidence>
<protein>
    <submittedName>
        <fullName evidence="1">YraN family protein</fullName>
    </submittedName>
</protein>
<reference evidence="1" key="1">
    <citation type="submission" date="2023-09" db="EMBL/GenBank/DDBJ databases">
        <title>Vallitalea sediminicola and Vallitalea maricola sp. nov., anaerobic bacteria isolated from marine sediment.</title>
        <authorList>
            <person name="Hirano S."/>
            <person name="Maeda A."/>
            <person name="Terahara T."/>
            <person name="Mori K."/>
            <person name="Hamada M."/>
            <person name="Matsumoto R."/>
            <person name="Kobayashi T."/>
        </authorList>
    </citation>
    <scope>NUCLEOTIDE SEQUENCE</scope>
    <source>
        <strain evidence="1">AN17-2</strain>
    </source>
</reference>
<name>A0ACB5UPP4_9FIRM</name>
<dbReference type="EMBL" id="BTPU01000079">
    <property type="protein sequence ID" value="GMQ64756.1"/>
    <property type="molecule type" value="Genomic_DNA"/>
</dbReference>
<comment type="caution">
    <text evidence="1">The sequence shown here is derived from an EMBL/GenBank/DDBJ whole genome shotgun (WGS) entry which is preliminary data.</text>
</comment>
<organism evidence="1 2">
    <name type="scientific">Vallitalea maricola</name>
    <dbReference type="NCBI Taxonomy" id="3074433"/>
    <lineage>
        <taxon>Bacteria</taxon>
        <taxon>Bacillati</taxon>
        <taxon>Bacillota</taxon>
        <taxon>Clostridia</taxon>
        <taxon>Lachnospirales</taxon>
        <taxon>Vallitaleaceae</taxon>
        <taxon>Vallitalea</taxon>
    </lineage>
</organism>